<dbReference type="AlphaFoldDB" id="A0A2S7INP3"/>
<keyword evidence="2" id="KW-1003">Cell membrane</keyword>
<name>A0A2S7INP3_9BACT</name>
<dbReference type="GO" id="GO:0005886">
    <property type="term" value="C:plasma membrane"/>
    <property type="evidence" value="ECO:0007669"/>
    <property type="project" value="UniProtKB-SubCell"/>
</dbReference>
<evidence type="ECO:0000256" key="4">
    <source>
        <dbReference type="ARBA" id="ARBA00022679"/>
    </source>
</evidence>
<evidence type="ECO:0000256" key="5">
    <source>
        <dbReference type="ARBA" id="ARBA00022692"/>
    </source>
</evidence>
<gene>
    <name evidence="10" type="ORF">C5O19_06745</name>
</gene>
<evidence type="ECO:0000256" key="8">
    <source>
        <dbReference type="SAM" id="Phobius"/>
    </source>
</evidence>
<feature type="transmembrane region" description="Helical" evidence="8">
    <location>
        <begin position="18"/>
        <end position="37"/>
    </location>
</feature>
<dbReference type="EMBL" id="PTRA01000001">
    <property type="protein sequence ID" value="PQA59344.1"/>
    <property type="molecule type" value="Genomic_DNA"/>
</dbReference>
<dbReference type="PANTHER" id="PTHR33908">
    <property type="entry name" value="MANNOSYLTRANSFERASE YKCB-RELATED"/>
    <property type="match status" value="1"/>
</dbReference>
<evidence type="ECO:0000256" key="2">
    <source>
        <dbReference type="ARBA" id="ARBA00022475"/>
    </source>
</evidence>
<protein>
    <recommendedName>
        <fullName evidence="9">Glycosyltransferase RgtA/B/C/D-like domain-containing protein</fullName>
    </recommendedName>
</protein>
<proteinExistence type="predicted"/>
<dbReference type="GO" id="GO:0016763">
    <property type="term" value="F:pentosyltransferase activity"/>
    <property type="evidence" value="ECO:0007669"/>
    <property type="project" value="TreeGrafter"/>
</dbReference>
<dbReference type="Proteomes" id="UP000239590">
    <property type="component" value="Unassembled WGS sequence"/>
</dbReference>
<dbReference type="Pfam" id="PF13231">
    <property type="entry name" value="PMT_2"/>
    <property type="match status" value="1"/>
</dbReference>
<feature type="transmembrane region" description="Helical" evidence="8">
    <location>
        <begin position="361"/>
        <end position="380"/>
    </location>
</feature>
<keyword evidence="3" id="KW-0328">Glycosyltransferase</keyword>
<dbReference type="GO" id="GO:0009103">
    <property type="term" value="P:lipopolysaccharide biosynthetic process"/>
    <property type="evidence" value="ECO:0007669"/>
    <property type="project" value="UniProtKB-ARBA"/>
</dbReference>
<accession>A0A2S7INP3</accession>
<feature type="transmembrane region" description="Helical" evidence="8">
    <location>
        <begin position="337"/>
        <end position="354"/>
    </location>
</feature>
<evidence type="ECO:0000259" key="9">
    <source>
        <dbReference type="Pfam" id="PF13231"/>
    </source>
</evidence>
<evidence type="ECO:0000256" key="6">
    <source>
        <dbReference type="ARBA" id="ARBA00022989"/>
    </source>
</evidence>
<feature type="domain" description="Glycosyltransferase RgtA/B/C/D-like" evidence="9">
    <location>
        <begin position="83"/>
        <end position="229"/>
    </location>
</feature>
<feature type="transmembrane region" description="Helical" evidence="8">
    <location>
        <begin position="224"/>
        <end position="244"/>
    </location>
</feature>
<feature type="transmembrane region" description="Helical" evidence="8">
    <location>
        <begin position="149"/>
        <end position="167"/>
    </location>
</feature>
<keyword evidence="5 8" id="KW-0812">Transmembrane</keyword>
<dbReference type="InterPro" id="IPR050297">
    <property type="entry name" value="LipidA_mod_glycosyltrf_83"/>
</dbReference>
<feature type="transmembrane region" description="Helical" evidence="8">
    <location>
        <begin position="95"/>
        <end position="115"/>
    </location>
</feature>
<feature type="transmembrane region" description="Helical" evidence="8">
    <location>
        <begin position="386"/>
        <end position="404"/>
    </location>
</feature>
<evidence type="ECO:0000256" key="3">
    <source>
        <dbReference type="ARBA" id="ARBA00022676"/>
    </source>
</evidence>
<dbReference type="PANTHER" id="PTHR33908:SF11">
    <property type="entry name" value="MEMBRANE PROTEIN"/>
    <property type="match status" value="1"/>
</dbReference>
<dbReference type="RefSeq" id="WP_104710765.1">
    <property type="nucleotide sequence ID" value="NZ_PTRA01000001.1"/>
</dbReference>
<dbReference type="InterPro" id="IPR038731">
    <property type="entry name" value="RgtA/B/C-like"/>
</dbReference>
<keyword evidence="11" id="KW-1185">Reference proteome</keyword>
<evidence type="ECO:0000256" key="7">
    <source>
        <dbReference type="ARBA" id="ARBA00023136"/>
    </source>
</evidence>
<feature type="transmembrane region" description="Helical" evidence="8">
    <location>
        <begin position="179"/>
        <end position="204"/>
    </location>
</feature>
<keyword evidence="7 8" id="KW-0472">Membrane</keyword>
<evidence type="ECO:0000313" key="11">
    <source>
        <dbReference type="Proteomes" id="UP000239590"/>
    </source>
</evidence>
<keyword evidence="4" id="KW-0808">Transferase</keyword>
<keyword evidence="6 8" id="KW-1133">Transmembrane helix</keyword>
<comment type="subcellular location">
    <subcellularLocation>
        <location evidence="1">Cell membrane</location>
        <topology evidence="1">Multi-pass membrane protein</topology>
    </subcellularLocation>
</comment>
<organism evidence="10 11">
    <name type="scientific">Siphonobacter curvatus</name>
    <dbReference type="NCBI Taxonomy" id="2094562"/>
    <lineage>
        <taxon>Bacteria</taxon>
        <taxon>Pseudomonadati</taxon>
        <taxon>Bacteroidota</taxon>
        <taxon>Cytophagia</taxon>
        <taxon>Cytophagales</taxon>
        <taxon>Cytophagaceae</taxon>
        <taxon>Siphonobacter</taxon>
    </lineage>
</organism>
<reference evidence="11" key="1">
    <citation type="submission" date="2018-02" db="EMBL/GenBank/DDBJ databases">
        <title>Genome sequencing of Solimonas sp. HR-BB.</title>
        <authorList>
            <person name="Lee Y."/>
            <person name="Jeon C.O."/>
        </authorList>
    </citation>
    <scope>NUCLEOTIDE SEQUENCE [LARGE SCALE GENOMIC DNA]</scope>
    <source>
        <strain evidence="11">HR-U</strain>
    </source>
</reference>
<evidence type="ECO:0000313" key="10">
    <source>
        <dbReference type="EMBL" id="PQA59344.1"/>
    </source>
</evidence>
<dbReference type="OrthoDB" id="950157at2"/>
<comment type="caution">
    <text evidence="10">The sequence shown here is derived from an EMBL/GenBank/DDBJ whole genome shotgun (WGS) entry which is preliminary data.</text>
</comment>
<sequence length="409" mass="46672">MIHTFLHKLPVSETRKKWIWLVGSLLFELIVVLIFSGKRPLPPDYATYTRITDVILAGNGYIDQGKAFTFFPPGYSLYLVPLHLFADLIHVSRPLVVIGMNLWVGAGSLLLIRSIARIYFQDQRAELVPLLWCTYPFQLILIIQPNSEVPFLLFFLASIFLLGKFLTRPTLSYLIGSGLCLGISCLIRPITLYLAIAWAIVLVFKRTFLSTKDVQSSGQLKYALLVWVLSFLLVVFPWELYVYLHNDEWIPVQGKSVLVIQQGLLFGHEMYHGQRVSVPASVYVLMDRIAHAKPTTQAMMHELLHSNGGVLLQLIGLKATRCWYGLWNNPYESFTKWIQLSYLLLALAGFIRYYRTKSLTLISVLPALLILYFWGTTLLLIPLLRYMIPAMPFVFLYVAAFFPAKSSAK</sequence>
<evidence type="ECO:0000256" key="1">
    <source>
        <dbReference type="ARBA" id="ARBA00004651"/>
    </source>
</evidence>